<dbReference type="AlphaFoldDB" id="A0A8H3QDI9"/>
<comment type="caution">
    <text evidence="2">The sequence shown here is derived from an EMBL/GenBank/DDBJ whole genome shotgun (WGS) entry which is preliminary data.</text>
</comment>
<accession>A0A8H3QDI9</accession>
<protein>
    <submittedName>
        <fullName evidence="2">Zinc finger MYM-type protein 2-like</fullName>
    </submittedName>
</protein>
<reference evidence="2" key="1">
    <citation type="submission" date="2019-10" db="EMBL/GenBank/DDBJ databases">
        <title>Conservation and host-specific expression of non-tandemly repeated heterogenous ribosome RNA gene in arbuscular mycorrhizal fungi.</title>
        <authorList>
            <person name="Maeda T."/>
            <person name="Kobayashi Y."/>
            <person name="Nakagawa T."/>
            <person name="Ezawa T."/>
            <person name="Yamaguchi K."/>
            <person name="Bino T."/>
            <person name="Nishimoto Y."/>
            <person name="Shigenobu S."/>
            <person name="Kawaguchi M."/>
        </authorList>
    </citation>
    <scope>NUCLEOTIDE SEQUENCE</scope>
    <source>
        <strain evidence="2">HR1</strain>
    </source>
</reference>
<dbReference type="SUPFAM" id="SSF56349">
    <property type="entry name" value="DNA breaking-rejoining enzymes"/>
    <property type="match status" value="1"/>
</dbReference>
<sequence length="302" mass="34889">MNGEDNESLIRRVFFWISLLCDGGLNLEMFIEKNNQRGVRNRNKYGKSTSRKISIPPDFEGNNYRPIYDILKYKSMRPSEACPSFFLETTRSKADINKGIWYKKNRMGQNKLGQMLHQIATLTGIDLSDGQKILNHSCRRTAIQMLKDGDVPEDDIMEFSGHRSREGVRTYKSPDEARKIKNVVSLIPLDLDDIEIEEFEYFPGNWEILNINDSNSAASDNDGLDEDVYNSSLSEVDSEENSDYYNTDNVDDNDKLIKKRKALKEIDNSNITQKKKKSEAQLEFSKIIIPNTVKDVHFHIHY</sequence>
<dbReference type="InterPro" id="IPR011010">
    <property type="entry name" value="DNA_brk_join_enz"/>
</dbReference>
<gene>
    <name evidence="2" type="ORF">RCL2_000319300</name>
</gene>
<dbReference type="OrthoDB" id="2448782at2759"/>
<evidence type="ECO:0000313" key="3">
    <source>
        <dbReference type="Proteomes" id="UP000615446"/>
    </source>
</evidence>
<dbReference type="EMBL" id="BLAL01000017">
    <property type="protein sequence ID" value="GES75783.1"/>
    <property type="molecule type" value="Genomic_DNA"/>
</dbReference>
<dbReference type="InterPro" id="IPR013762">
    <property type="entry name" value="Integrase-like_cat_sf"/>
</dbReference>
<dbReference type="Proteomes" id="UP000615446">
    <property type="component" value="Unassembled WGS sequence"/>
</dbReference>
<keyword evidence="1" id="KW-0233">DNA recombination</keyword>
<evidence type="ECO:0000313" key="2">
    <source>
        <dbReference type="EMBL" id="GES75783.1"/>
    </source>
</evidence>
<evidence type="ECO:0000256" key="1">
    <source>
        <dbReference type="ARBA" id="ARBA00023172"/>
    </source>
</evidence>
<dbReference type="GO" id="GO:0003677">
    <property type="term" value="F:DNA binding"/>
    <property type="evidence" value="ECO:0007669"/>
    <property type="project" value="InterPro"/>
</dbReference>
<dbReference type="GO" id="GO:0006310">
    <property type="term" value="P:DNA recombination"/>
    <property type="evidence" value="ECO:0007669"/>
    <property type="project" value="UniProtKB-KW"/>
</dbReference>
<dbReference type="GO" id="GO:0015074">
    <property type="term" value="P:DNA integration"/>
    <property type="evidence" value="ECO:0007669"/>
    <property type="project" value="InterPro"/>
</dbReference>
<organism evidence="2 3">
    <name type="scientific">Rhizophagus clarus</name>
    <dbReference type="NCBI Taxonomy" id="94130"/>
    <lineage>
        <taxon>Eukaryota</taxon>
        <taxon>Fungi</taxon>
        <taxon>Fungi incertae sedis</taxon>
        <taxon>Mucoromycota</taxon>
        <taxon>Glomeromycotina</taxon>
        <taxon>Glomeromycetes</taxon>
        <taxon>Glomerales</taxon>
        <taxon>Glomeraceae</taxon>
        <taxon>Rhizophagus</taxon>
    </lineage>
</organism>
<name>A0A8H3QDI9_9GLOM</name>
<proteinExistence type="predicted"/>
<dbReference type="Gene3D" id="1.10.443.10">
    <property type="entry name" value="Intergrase catalytic core"/>
    <property type="match status" value="1"/>
</dbReference>